<protein>
    <submittedName>
        <fullName evidence="2">Uncharacterized protein</fullName>
    </submittedName>
</protein>
<sequence>MWCSIRSVLPGRAESPSANSGCN</sequence>
<proteinExistence type="predicted"/>
<dbReference type="EMBL" id="GBXM01092728">
    <property type="protein sequence ID" value="JAH15849.1"/>
    <property type="molecule type" value="Transcribed_RNA"/>
</dbReference>
<reference evidence="2" key="2">
    <citation type="journal article" date="2015" name="Fish Shellfish Immunol.">
        <title>Early steps in the European eel (Anguilla anguilla)-Vibrio vulnificus interaction in the gills: Role of the RtxA13 toxin.</title>
        <authorList>
            <person name="Callol A."/>
            <person name="Pajuelo D."/>
            <person name="Ebbesson L."/>
            <person name="Teles M."/>
            <person name="MacKenzie S."/>
            <person name="Amaro C."/>
        </authorList>
    </citation>
    <scope>NUCLEOTIDE SEQUENCE</scope>
</reference>
<name>A0A0E9QGF0_ANGAN</name>
<evidence type="ECO:0000256" key="1">
    <source>
        <dbReference type="SAM" id="MobiDB-lite"/>
    </source>
</evidence>
<accession>A0A0E9QGF0</accession>
<reference evidence="2" key="1">
    <citation type="submission" date="2014-11" db="EMBL/GenBank/DDBJ databases">
        <authorList>
            <person name="Amaro Gonzalez C."/>
        </authorList>
    </citation>
    <scope>NUCLEOTIDE SEQUENCE</scope>
</reference>
<feature type="region of interest" description="Disordered" evidence="1">
    <location>
        <begin position="1"/>
        <end position="23"/>
    </location>
</feature>
<organism evidence="2">
    <name type="scientific">Anguilla anguilla</name>
    <name type="common">European freshwater eel</name>
    <name type="synonym">Muraena anguilla</name>
    <dbReference type="NCBI Taxonomy" id="7936"/>
    <lineage>
        <taxon>Eukaryota</taxon>
        <taxon>Metazoa</taxon>
        <taxon>Chordata</taxon>
        <taxon>Craniata</taxon>
        <taxon>Vertebrata</taxon>
        <taxon>Euteleostomi</taxon>
        <taxon>Actinopterygii</taxon>
        <taxon>Neopterygii</taxon>
        <taxon>Teleostei</taxon>
        <taxon>Anguilliformes</taxon>
        <taxon>Anguillidae</taxon>
        <taxon>Anguilla</taxon>
    </lineage>
</organism>
<dbReference type="AlphaFoldDB" id="A0A0E9QGF0"/>
<evidence type="ECO:0000313" key="2">
    <source>
        <dbReference type="EMBL" id="JAH15849.1"/>
    </source>
</evidence>